<accession>A0AAX6F8M7</accession>
<gene>
    <name evidence="1" type="ORF">M6B38_147160</name>
</gene>
<reference evidence="1" key="1">
    <citation type="journal article" date="2023" name="GigaByte">
        <title>Genome assembly of the bearded iris, Iris pallida Lam.</title>
        <authorList>
            <person name="Bruccoleri R.E."/>
            <person name="Oakeley E.J."/>
            <person name="Faust A.M.E."/>
            <person name="Altorfer M."/>
            <person name="Dessus-Babus S."/>
            <person name="Burckhardt D."/>
            <person name="Oertli M."/>
            <person name="Naumann U."/>
            <person name="Petersen F."/>
            <person name="Wong J."/>
        </authorList>
    </citation>
    <scope>NUCLEOTIDE SEQUENCE</scope>
    <source>
        <strain evidence="1">GSM-AAB239-AS_SAM_17_03QT</strain>
    </source>
</reference>
<evidence type="ECO:0000313" key="1">
    <source>
        <dbReference type="EMBL" id="KAJ6812744.1"/>
    </source>
</evidence>
<dbReference type="AlphaFoldDB" id="A0AAX6F8M7"/>
<protein>
    <submittedName>
        <fullName evidence="1">Formin-like protein 1</fullName>
    </submittedName>
</protein>
<dbReference type="Proteomes" id="UP001140949">
    <property type="component" value="Unassembled WGS sequence"/>
</dbReference>
<reference evidence="1" key="2">
    <citation type="submission" date="2023-04" db="EMBL/GenBank/DDBJ databases">
        <authorList>
            <person name="Bruccoleri R.E."/>
            <person name="Oakeley E.J."/>
            <person name="Faust A.-M."/>
            <person name="Dessus-Babus S."/>
            <person name="Altorfer M."/>
            <person name="Burckhardt D."/>
            <person name="Oertli M."/>
            <person name="Naumann U."/>
            <person name="Petersen F."/>
            <person name="Wong J."/>
        </authorList>
    </citation>
    <scope>NUCLEOTIDE SEQUENCE</scope>
    <source>
        <strain evidence="1">GSM-AAB239-AS_SAM_17_03QT</strain>
        <tissue evidence="1">Leaf</tissue>
    </source>
</reference>
<organism evidence="1 2">
    <name type="scientific">Iris pallida</name>
    <name type="common">Sweet iris</name>
    <dbReference type="NCBI Taxonomy" id="29817"/>
    <lineage>
        <taxon>Eukaryota</taxon>
        <taxon>Viridiplantae</taxon>
        <taxon>Streptophyta</taxon>
        <taxon>Embryophyta</taxon>
        <taxon>Tracheophyta</taxon>
        <taxon>Spermatophyta</taxon>
        <taxon>Magnoliopsida</taxon>
        <taxon>Liliopsida</taxon>
        <taxon>Asparagales</taxon>
        <taxon>Iridaceae</taxon>
        <taxon>Iridoideae</taxon>
        <taxon>Irideae</taxon>
        <taxon>Iris</taxon>
    </lineage>
</organism>
<keyword evidence="2" id="KW-1185">Reference proteome</keyword>
<proteinExistence type="predicted"/>
<dbReference type="EMBL" id="JANAVB010030819">
    <property type="protein sequence ID" value="KAJ6812744.1"/>
    <property type="molecule type" value="Genomic_DNA"/>
</dbReference>
<sequence>MFRLAPTPPSLPLSLSLSGRGAPPPLLIFLQLPPPLPPMERRELPLPRRRRHPPPRPSYLCPFLCAHPKKCPPKPDTISSRKNFLLIFLLSL</sequence>
<name>A0AAX6F8M7_IRIPA</name>
<evidence type="ECO:0000313" key="2">
    <source>
        <dbReference type="Proteomes" id="UP001140949"/>
    </source>
</evidence>
<comment type="caution">
    <text evidence="1">The sequence shown here is derived from an EMBL/GenBank/DDBJ whole genome shotgun (WGS) entry which is preliminary data.</text>
</comment>